<protein>
    <submittedName>
        <fullName evidence="2">Uncharacterized protein</fullName>
    </submittedName>
</protein>
<feature type="transmembrane region" description="Helical" evidence="1">
    <location>
        <begin position="522"/>
        <end position="541"/>
    </location>
</feature>
<sequence length="599" mass="64387">MVRMALAAIVGWLATLGIVVTAPQKAAQPLPPAQRLIVIVCDGLTLRDVERMGDPATTLLRRGAVGLLSGSSLELHGRRSVYVTLGSGVRRRAADRAALGRWLMQHRKTMCIVGDNMVAALLGATAPRCRQTNAADITFIATSPQTLPATLRHWIAHLRATDCLWLIVPNSPQVGWTTRRLTPIVLFGASVPRGWLTSPTTRTVGLVSSVDFAPTVLTQLRLPIPAEVTGAQMHLVRAPDPLPHLRWLDERSQLPLRQLPTVAVISVVAVAAALALTALALLHPLPCWRRWQCAVVIAGMSIPVLLFVCGQLPFSGTPFALLLFCVLGVVAVISAFGLPTDLPAYRIAGVVCGVSALIGLLGVPLYWATPLGHYPTTGWRYFGITNAGIGIVLAGTVFAWGALRLPHRWMVVWCAIAPLLMGSSLWGANFGGAMTLAVGFAAAWELLVTERPAWQRGVARSLLALLATVGTLTLTESWLPVDERAHYGQLLLRLQSVGVGALTEMVTRKLALLWRFTTALSLNWALLAIFAAFTVSVPLLLRRSAALAPLRSAFIATFIGAWCGFCLNDSGIEVIGMALVYVGGMFLITLPHCRPLGRR</sequence>
<feature type="transmembrane region" description="Helical" evidence="1">
    <location>
        <begin position="294"/>
        <end position="313"/>
    </location>
</feature>
<feature type="transmembrane region" description="Helical" evidence="1">
    <location>
        <begin position="432"/>
        <end position="449"/>
    </location>
</feature>
<organism evidence="2 3">
    <name type="scientific">Candidatus Fervidibacter japonicus</name>
    <dbReference type="NCBI Taxonomy" id="2035412"/>
    <lineage>
        <taxon>Bacteria</taxon>
        <taxon>Candidatus Fervidibacterota</taxon>
        <taxon>Candidatus Fervidibacter</taxon>
    </lineage>
</organism>
<feature type="transmembrane region" description="Helical" evidence="1">
    <location>
        <begin position="262"/>
        <end position="282"/>
    </location>
</feature>
<dbReference type="AlphaFoldDB" id="A0A2H5XG53"/>
<feature type="transmembrane region" description="Helical" evidence="1">
    <location>
        <begin position="461"/>
        <end position="481"/>
    </location>
</feature>
<feature type="transmembrane region" description="Helical" evidence="1">
    <location>
        <begin position="574"/>
        <end position="593"/>
    </location>
</feature>
<evidence type="ECO:0000256" key="1">
    <source>
        <dbReference type="SAM" id="Phobius"/>
    </source>
</evidence>
<keyword evidence="1" id="KW-1133">Transmembrane helix</keyword>
<feature type="transmembrane region" description="Helical" evidence="1">
    <location>
        <begin position="379"/>
        <end position="402"/>
    </location>
</feature>
<evidence type="ECO:0000313" key="2">
    <source>
        <dbReference type="EMBL" id="GBD00151.1"/>
    </source>
</evidence>
<feature type="transmembrane region" description="Helical" evidence="1">
    <location>
        <begin position="319"/>
        <end position="338"/>
    </location>
</feature>
<gene>
    <name evidence="2" type="ORF">HRbin17_02688</name>
</gene>
<feature type="transmembrane region" description="Helical" evidence="1">
    <location>
        <begin position="548"/>
        <end position="568"/>
    </location>
</feature>
<dbReference type="Proteomes" id="UP000236173">
    <property type="component" value="Unassembled WGS sequence"/>
</dbReference>
<keyword evidence="1" id="KW-0812">Transmembrane</keyword>
<dbReference type="EMBL" id="BEHT01000054">
    <property type="protein sequence ID" value="GBD00151.1"/>
    <property type="molecule type" value="Genomic_DNA"/>
</dbReference>
<evidence type="ECO:0000313" key="3">
    <source>
        <dbReference type="Proteomes" id="UP000236173"/>
    </source>
</evidence>
<comment type="caution">
    <text evidence="2">The sequence shown here is derived from an EMBL/GenBank/DDBJ whole genome shotgun (WGS) entry which is preliminary data.</text>
</comment>
<accession>A0A2H5XG53</accession>
<feature type="transmembrane region" description="Helical" evidence="1">
    <location>
        <begin position="345"/>
        <end position="367"/>
    </location>
</feature>
<name>A0A2H5XG53_9BACT</name>
<keyword evidence="1" id="KW-0472">Membrane</keyword>
<proteinExistence type="predicted"/>
<reference evidence="3" key="1">
    <citation type="submission" date="2017-09" db="EMBL/GenBank/DDBJ databases">
        <title>Metaegenomics of thermophilic ammonia-oxidizing enrichment culture.</title>
        <authorList>
            <person name="Kato S."/>
            <person name="Suzuki K."/>
        </authorList>
    </citation>
    <scope>NUCLEOTIDE SEQUENCE [LARGE SCALE GENOMIC DNA]</scope>
</reference>